<comment type="caution">
    <text evidence="2">The sequence shown here is derived from an EMBL/GenBank/DDBJ whole genome shotgun (WGS) entry which is preliminary data.</text>
</comment>
<evidence type="ECO:0000313" key="3">
    <source>
        <dbReference type="Proteomes" id="UP001333110"/>
    </source>
</evidence>
<feature type="coiled-coil region" evidence="1">
    <location>
        <begin position="204"/>
        <end position="332"/>
    </location>
</feature>
<keyword evidence="1" id="KW-0175">Coiled coil</keyword>
<sequence length="500" mass="59799">MQRTAVRKVSKELEERDQEIKFQEGKIMILEQHSTSQVRNLLVDLDHMKGNLKEENLELMSLTQQIQELEKDREQVKSLHASFEHLRAVFRDRESGCDSQRDQSRLLQQYKEQQEGHLQELRDQELESQQKQIQEAEEVMGMQLRTVCDQLKKTLETLKEKGRLIDIQKQQTRNYEEKPEEQMNVLHRDLEYTKAILKEKDNKTEQQKAILQHLQVALKEKEQEIVSLRKQYEAHKEKEERREAEQTNLQATKLTLEEREKKIEALEEAISKLQQQKEEAAMQTKAILQKLEYAESSLEARDQKIVSLQEQVQDLREQKELEGKQAKSLQQDLDKMSQTVKNRLEFLRQTEQKNMFQLHEESMKVALTSCQKQVNLLEEVVRKRDEDNETLMQKPQHQEELKTLLTKKTEEGRHQREQEELLEEALHEREGETKAQGEQKELEEEIRGLREDLQHVQQTLRKEDEEYWRDRVRYLEKTLTGREQELRRQSELLRQLISAL</sequence>
<organism evidence="2 3">
    <name type="scientific">Mycteria americana</name>
    <name type="common">Wood stork</name>
    <dbReference type="NCBI Taxonomy" id="33587"/>
    <lineage>
        <taxon>Eukaryota</taxon>
        <taxon>Metazoa</taxon>
        <taxon>Chordata</taxon>
        <taxon>Craniata</taxon>
        <taxon>Vertebrata</taxon>
        <taxon>Euteleostomi</taxon>
        <taxon>Archelosauria</taxon>
        <taxon>Archosauria</taxon>
        <taxon>Dinosauria</taxon>
        <taxon>Saurischia</taxon>
        <taxon>Theropoda</taxon>
        <taxon>Coelurosauria</taxon>
        <taxon>Aves</taxon>
        <taxon>Neognathae</taxon>
        <taxon>Neoaves</taxon>
        <taxon>Aequornithes</taxon>
        <taxon>Ciconiiformes</taxon>
        <taxon>Ciconiidae</taxon>
        <taxon>Mycteria</taxon>
    </lineage>
</organism>
<feature type="coiled-coil region" evidence="1">
    <location>
        <begin position="45"/>
        <end position="139"/>
    </location>
</feature>
<evidence type="ECO:0000313" key="2">
    <source>
        <dbReference type="EMBL" id="KAK4812573.1"/>
    </source>
</evidence>
<evidence type="ECO:0000256" key="1">
    <source>
        <dbReference type="SAM" id="Coils"/>
    </source>
</evidence>
<proteinExistence type="predicted"/>
<dbReference type="Proteomes" id="UP001333110">
    <property type="component" value="Unassembled WGS sequence"/>
</dbReference>
<feature type="coiled-coil region" evidence="1">
    <location>
        <begin position="432"/>
        <end position="466"/>
    </location>
</feature>
<reference evidence="2 3" key="1">
    <citation type="journal article" date="2023" name="J. Hered.">
        <title>Chromosome-level genome of the wood stork (Mycteria americana) provides insight into avian chromosome evolution.</title>
        <authorList>
            <person name="Flamio R. Jr."/>
            <person name="Ramstad K.M."/>
        </authorList>
    </citation>
    <scope>NUCLEOTIDE SEQUENCE [LARGE SCALE GENOMIC DNA]</scope>
    <source>
        <strain evidence="2">JAX WOST 10</strain>
    </source>
</reference>
<gene>
    <name evidence="2" type="ORF">QYF61_009745</name>
</gene>
<protein>
    <submittedName>
        <fullName evidence="2">Uncharacterized protein</fullName>
    </submittedName>
</protein>
<dbReference type="AlphaFoldDB" id="A0AAN7NKH7"/>
<keyword evidence="3" id="KW-1185">Reference proteome</keyword>
<accession>A0AAN7NKH7</accession>
<name>A0AAN7NKH7_MYCAM</name>
<dbReference type="EMBL" id="JAUNZN010000014">
    <property type="protein sequence ID" value="KAK4812573.1"/>
    <property type="molecule type" value="Genomic_DNA"/>
</dbReference>